<evidence type="ECO:0000313" key="6">
    <source>
        <dbReference type="RefSeq" id="XP_009770659.1"/>
    </source>
</evidence>
<keyword evidence="2" id="KW-1185">Reference proteome</keyword>
<evidence type="ECO:0000313" key="3">
    <source>
        <dbReference type="RefSeq" id="XP_009770656.1"/>
    </source>
</evidence>
<evidence type="ECO:0000313" key="4">
    <source>
        <dbReference type="RefSeq" id="XP_009770657.1"/>
    </source>
</evidence>
<dbReference type="Proteomes" id="UP000189701">
    <property type="component" value="Unplaced"/>
</dbReference>
<dbReference type="RefSeq" id="XP_009770657.1">
    <property type="nucleotide sequence ID" value="XM_009772355.1"/>
</dbReference>
<evidence type="ECO:0000256" key="1">
    <source>
        <dbReference type="SAM" id="MobiDB-lite"/>
    </source>
</evidence>
<evidence type="ECO:0000313" key="8">
    <source>
        <dbReference type="RefSeq" id="XP_009770661.1"/>
    </source>
</evidence>
<feature type="region of interest" description="Disordered" evidence="1">
    <location>
        <begin position="264"/>
        <end position="294"/>
    </location>
</feature>
<dbReference type="RefSeq" id="XP_009770662.1">
    <property type="nucleotide sequence ID" value="XM_009772360.1"/>
</dbReference>
<evidence type="ECO:0000313" key="2">
    <source>
        <dbReference type="Proteomes" id="UP000189701"/>
    </source>
</evidence>
<dbReference type="RefSeq" id="XP_009770656.1">
    <property type="nucleotide sequence ID" value="XM_009772354.1"/>
</dbReference>
<reference evidence="3 4" key="2">
    <citation type="submission" date="2025-04" db="UniProtKB">
        <authorList>
            <consortium name="RefSeq"/>
        </authorList>
    </citation>
    <scope>IDENTIFICATION</scope>
    <source>
        <tissue evidence="3 4">Leaf</tissue>
    </source>
</reference>
<feature type="compositionally biased region" description="Polar residues" evidence="1">
    <location>
        <begin position="267"/>
        <end position="285"/>
    </location>
</feature>
<evidence type="ECO:0000313" key="7">
    <source>
        <dbReference type="RefSeq" id="XP_009770660.1"/>
    </source>
</evidence>
<dbReference type="OrthoDB" id="1304615at2759"/>
<organism evidence="2 6">
    <name type="scientific">Nicotiana sylvestris</name>
    <name type="common">Wood tobacco</name>
    <name type="synonym">South American tobacco</name>
    <dbReference type="NCBI Taxonomy" id="4096"/>
    <lineage>
        <taxon>Eukaryota</taxon>
        <taxon>Viridiplantae</taxon>
        <taxon>Streptophyta</taxon>
        <taxon>Embryophyta</taxon>
        <taxon>Tracheophyta</taxon>
        <taxon>Spermatophyta</taxon>
        <taxon>Magnoliopsida</taxon>
        <taxon>eudicotyledons</taxon>
        <taxon>Gunneridae</taxon>
        <taxon>Pentapetalae</taxon>
        <taxon>asterids</taxon>
        <taxon>lamiids</taxon>
        <taxon>Solanales</taxon>
        <taxon>Solanaceae</taxon>
        <taxon>Nicotianoideae</taxon>
        <taxon>Nicotianeae</taxon>
        <taxon>Nicotiana</taxon>
    </lineage>
</organism>
<sequence length="309" mass="33046">MNPSKSEMGATSKNVHHAYIQPGALARGRGHNFGSLGSITTSIGKRTLIGESKNHNSTAFEQNKLAHTNNLVPSGFASMEDDAPLDQDSEAKQETGGALKNVNLAYIQPTSLARGRGQSFRSLGSVKVNVGTKNLFGEIKNYNSGASKQNKLAHNKVGATSKNVRDICSQPSALARGRGQNVRSVGSSKGGSVVKRNLVGESKNHNSAVCEQNKLAHNKTIATSKNVRDTYNQPGGLARGRGQNVRFVGSVKGIVGKRNVVRESKNHNSAASEQNKLAHNSNNLMPPSFDPMKDDVSLAQEDEMMQDLC</sequence>
<reference evidence="2" key="1">
    <citation type="journal article" date="2013" name="Genome Biol.">
        <title>Reference genomes and transcriptomes of Nicotiana sylvestris and Nicotiana tomentosiformis.</title>
        <authorList>
            <person name="Sierro N."/>
            <person name="Battey J.N."/>
            <person name="Ouadi S."/>
            <person name="Bovet L."/>
            <person name="Goepfert S."/>
            <person name="Bakaher N."/>
            <person name="Peitsch M.C."/>
            <person name="Ivanov N.V."/>
        </authorList>
    </citation>
    <scope>NUCLEOTIDE SEQUENCE [LARGE SCALE GENOMIC DNA]</scope>
</reference>
<dbReference type="RefSeq" id="XP_009770661.1">
    <property type="nucleotide sequence ID" value="XM_009772359.1"/>
</dbReference>
<protein>
    <submittedName>
        <fullName evidence="3 4">Uncharacterized protein LOC104221315 isoform X1</fullName>
    </submittedName>
</protein>
<gene>
    <name evidence="3 4 5 6 7 8 9" type="primary">LOC104221315</name>
</gene>
<dbReference type="RefSeq" id="XP_009770659.1">
    <property type="nucleotide sequence ID" value="XM_009772357.1"/>
</dbReference>
<accession>A0A1U7W7M9</accession>
<dbReference type="AlphaFoldDB" id="A0A1U7W7M9"/>
<dbReference type="RefSeq" id="XP_009770660.1">
    <property type="nucleotide sequence ID" value="XM_009772358.1"/>
</dbReference>
<feature type="region of interest" description="Disordered" evidence="1">
    <location>
        <begin position="72"/>
        <end position="93"/>
    </location>
</feature>
<name>A0A1U7W7M9_NICSY</name>
<evidence type="ECO:0000313" key="9">
    <source>
        <dbReference type="RefSeq" id="XP_009770662.1"/>
    </source>
</evidence>
<evidence type="ECO:0000313" key="5">
    <source>
        <dbReference type="RefSeq" id="XP_009770658.1"/>
    </source>
</evidence>
<feature type="compositionally biased region" description="Acidic residues" evidence="1">
    <location>
        <begin position="79"/>
        <end position="88"/>
    </location>
</feature>
<proteinExistence type="predicted"/>
<dbReference type="RefSeq" id="XP_009770658.1">
    <property type="nucleotide sequence ID" value="XM_009772356.1"/>
</dbReference>